<evidence type="ECO:0000256" key="7">
    <source>
        <dbReference type="PIRSR" id="PIRSR602401-1"/>
    </source>
</evidence>
<accession>A0A1W0X3I8</accession>
<dbReference type="EMBL" id="MTYJ01000020">
    <property type="protein sequence ID" value="OQV21970.1"/>
    <property type="molecule type" value="Genomic_DNA"/>
</dbReference>
<dbReference type="InterPro" id="IPR017972">
    <property type="entry name" value="Cyt_P450_CS"/>
</dbReference>
<dbReference type="GO" id="GO:0006082">
    <property type="term" value="P:organic acid metabolic process"/>
    <property type="evidence" value="ECO:0007669"/>
    <property type="project" value="TreeGrafter"/>
</dbReference>
<organism evidence="9 10">
    <name type="scientific">Hypsibius exemplaris</name>
    <name type="common">Freshwater tardigrade</name>
    <dbReference type="NCBI Taxonomy" id="2072580"/>
    <lineage>
        <taxon>Eukaryota</taxon>
        <taxon>Metazoa</taxon>
        <taxon>Ecdysozoa</taxon>
        <taxon>Tardigrada</taxon>
        <taxon>Eutardigrada</taxon>
        <taxon>Parachela</taxon>
        <taxon>Hypsibioidea</taxon>
        <taxon>Hypsibiidae</taxon>
        <taxon>Hypsibius</taxon>
    </lineage>
</organism>
<dbReference type="GO" id="GO:0005506">
    <property type="term" value="F:iron ion binding"/>
    <property type="evidence" value="ECO:0007669"/>
    <property type="project" value="InterPro"/>
</dbReference>
<sequence>MEWNWTLLQLAVSCQLLYVFIKAWQWYKLRGVPPGPTGLPFVGYAAFLGTNPQDKLLELSKTYGKIFSLYMGPQLAIILNDFSSIQAALKGQSDRFAGRSRDFVFRRLALEADGKSHGITFHDGEVHKRARRFTIQTLKEIGLNRSSTHEKILREIGLLLMTFADHRGAPFDPLYPITVCCCNAACVVCYGRQFDRGDPEFVEYLRGTELGSKVIAQANGFQSGYPMLRFLPSVMFPLWSRILETTRINRRFIHQQVMEHRASFVEGEVRDYTDAFLRGERRIVKNGLSAEDAFADEELSQNLRGLIQGGTGTTAVTLQWMMLFMVNHPEVQKWIHRELDQHVERLDLVRASDRANLPYVEAVVCEVQRMANITPFGLLRTNTKETTLLGYRIPTRSFILPNFASINGDPALWAEPGEFKPERFLDLVGKLQKPQHFLPFSLGKRSCVGQSFAQTELFLVFSNIMHRFSIECEDSTRPPSSTERFTDGLCHPVPFKIRAIHR</sequence>
<evidence type="ECO:0000313" key="10">
    <source>
        <dbReference type="Proteomes" id="UP000192578"/>
    </source>
</evidence>
<dbReference type="GO" id="GO:0020037">
    <property type="term" value="F:heme binding"/>
    <property type="evidence" value="ECO:0007669"/>
    <property type="project" value="InterPro"/>
</dbReference>
<dbReference type="InterPro" id="IPR002401">
    <property type="entry name" value="Cyt_P450_E_grp-I"/>
</dbReference>
<keyword evidence="3 7" id="KW-0479">Metal-binding</keyword>
<evidence type="ECO:0000256" key="8">
    <source>
        <dbReference type="RuleBase" id="RU000461"/>
    </source>
</evidence>
<dbReference type="Gene3D" id="1.10.630.10">
    <property type="entry name" value="Cytochrome P450"/>
    <property type="match status" value="1"/>
</dbReference>
<dbReference type="GO" id="GO:0006805">
    <property type="term" value="P:xenobiotic metabolic process"/>
    <property type="evidence" value="ECO:0007669"/>
    <property type="project" value="TreeGrafter"/>
</dbReference>
<evidence type="ECO:0000256" key="3">
    <source>
        <dbReference type="ARBA" id="ARBA00022723"/>
    </source>
</evidence>
<dbReference type="GO" id="GO:0016712">
    <property type="term" value="F:oxidoreductase activity, acting on paired donors, with incorporation or reduction of molecular oxygen, reduced flavin or flavoprotein as one donor, and incorporation of one atom of oxygen"/>
    <property type="evidence" value="ECO:0007669"/>
    <property type="project" value="TreeGrafter"/>
</dbReference>
<name>A0A1W0X3I8_HYPEX</name>
<dbReference type="InterPro" id="IPR050182">
    <property type="entry name" value="Cytochrome_P450_fam2"/>
</dbReference>
<keyword evidence="7 8" id="KW-0349">Heme</keyword>
<dbReference type="PANTHER" id="PTHR24300:SF403">
    <property type="entry name" value="CYTOCHROME P450 306A1"/>
    <property type="match status" value="1"/>
</dbReference>
<keyword evidence="10" id="KW-1185">Reference proteome</keyword>
<proteinExistence type="inferred from homology"/>
<dbReference type="PRINTS" id="PR00385">
    <property type="entry name" value="P450"/>
</dbReference>
<keyword evidence="5 7" id="KW-0408">Iron</keyword>
<dbReference type="Proteomes" id="UP000192578">
    <property type="component" value="Unassembled WGS sequence"/>
</dbReference>
<dbReference type="PANTHER" id="PTHR24300">
    <property type="entry name" value="CYTOCHROME P450 508A4-RELATED"/>
    <property type="match status" value="1"/>
</dbReference>
<dbReference type="PRINTS" id="PR00463">
    <property type="entry name" value="EP450I"/>
</dbReference>
<evidence type="ECO:0000256" key="2">
    <source>
        <dbReference type="ARBA" id="ARBA00010617"/>
    </source>
</evidence>
<evidence type="ECO:0000256" key="4">
    <source>
        <dbReference type="ARBA" id="ARBA00023002"/>
    </source>
</evidence>
<evidence type="ECO:0000256" key="6">
    <source>
        <dbReference type="ARBA" id="ARBA00023033"/>
    </source>
</evidence>
<comment type="similarity">
    <text evidence="2 8">Belongs to the cytochrome P450 family.</text>
</comment>
<feature type="binding site" description="axial binding residue" evidence="7">
    <location>
        <position position="447"/>
    </location>
    <ligand>
        <name>heme</name>
        <dbReference type="ChEBI" id="CHEBI:30413"/>
    </ligand>
    <ligandPart>
        <name>Fe</name>
        <dbReference type="ChEBI" id="CHEBI:18248"/>
    </ligandPart>
</feature>
<evidence type="ECO:0000313" key="9">
    <source>
        <dbReference type="EMBL" id="OQV21970.1"/>
    </source>
</evidence>
<gene>
    <name evidence="9" type="ORF">BV898_04181</name>
</gene>
<dbReference type="InterPro" id="IPR001128">
    <property type="entry name" value="Cyt_P450"/>
</dbReference>
<protein>
    <submittedName>
        <fullName evidence="9">Cytochrome P450 2A3</fullName>
    </submittedName>
</protein>
<keyword evidence="4 8" id="KW-0560">Oxidoreductase</keyword>
<comment type="caution">
    <text evidence="9">The sequence shown here is derived from an EMBL/GenBank/DDBJ whole genome shotgun (WGS) entry which is preliminary data.</text>
</comment>
<dbReference type="Pfam" id="PF00067">
    <property type="entry name" value="p450"/>
    <property type="match status" value="1"/>
</dbReference>
<reference evidence="10" key="1">
    <citation type="submission" date="2017-01" db="EMBL/GenBank/DDBJ databases">
        <title>Comparative genomics of anhydrobiosis in the tardigrade Hypsibius dujardini.</title>
        <authorList>
            <person name="Yoshida Y."/>
            <person name="Koutsovoulos G."/>
            <person name="Laetsch D."/>
            <person name="Stevens L."/>
            <person name="Kumar S."/>
            <person name="Horikawa D."/>
            <person name="Ishino K."/>
            <person name="Komine S."/>
            <person name="Tomita M."/>
            <person name="Blaxter M."/>
            <person name="Arakawa K."/>
        </authorList>
    </citation>
    <scope>NUCLEOTIDE SEQUENCE [LARGE SCALE GENOMIC DNA]</scope>
    <source>
        <strain evidence="10">Z151</strain>
    </source>
</reference>
<keyword evidence="6 8" id="KW-0503">Monooxygenase</keyword>
<dbReference type="PROSITE" id="PS00086">
    <property type="entry name" value="CYTOCHROME_P450"/>
    <property type="match status" value="1"/>
</dbReference>
<evidence type="ECO:0000256" key="1">
    <source>
        <dbReference type="ARBA" id="ARBA00001971"/>
    </source>
</evidence>
<dbReference type="AlphaFoldDB" id="A0A1W0X3I8"/>
<dbReference type="FunFam" id="1.10.630.10:FF:000036">
    <property type="entry name" value="CYtochrome P450 family"/>
    <property type="match status" value="1"/>
</dbReference>
<dbReference type="GO" id="GO:0005737">
    <property type="term" value="C:cytoplasm"/>
    <property type="evidence" value="ECO:0007669"/>
    <property type="project" value="TreeGrafter"/>
</dbReference>
<dbReference type="OrthoDB" id="1470350at2759"/>
<comment type="cofactor">
    <cofactor evidence="1 7">
        <name>heme</name>
        <dbReference type="ChEBI" id="CHEBI:30413"/>
    </cofactor>
</comment>
<dbReference type="GO" id="GO:0008395">
    <property type="term" value="F:steroid hydroxylase activity"/>
    <property type="evidence" value="ECO:0007669"/>
    <property type="project" value="TreeGrafter"/>
</dbReference>
<dbReference type="InterPro" id="IPR036396">
    <property type="entry name" value="Cyt_P450_sf"/>
</dbReference>
<dbReference type="SUPFAM" id="SSF48264">
    <property type="entry name" value="Cytochrome P450"/>
    <property type="match status" value="1"/>
</dbReference>
<evidence type="ECO:0000256" key="5">
    <source>
        <dbReference type="ARBA" id="ARBA00023004"/>
    </source>
</evidence>